<dbReference type="PANTHER" id="PTHR47360">
    <property type="entry name" value="MUREIN DD-ENDOPEPTIDASE MEPS/MUREIN LD-CARBOXYPEPTIDASE"/>
    <property type="match status" value="1"/>
</dbReference>
<dbReference type="InterPro" id="IPR052062">
    <property type="entry name" value="Murein_DD/LD_carboxypeptidase"/>
</dbReference>
<sequence>MKLLTALLASIVLVSSVNAQKSTKKKATATSTVKAKNTSSKSKSTNTKKKDTAKKKNSSANSTVNRVQPATPSKNLKDNSATEAVKTSLPVIVKSKEINLKNDSLLAIGDTVINIKAVAAKQRAINENRSSFRRTLDAALESFMPFQFKYAILLNETVEKITNVILYKTIDDWYGTRYRYGGTTEKGIDCSAFMQVLASYSFGWLLPRTAREQYAATSKIPKNELQEGDFVFFNTTGGISHVGMYLHNDKFIHSSSSEGVSIGDLNSKYWSARFLGARRLNSGNTPAGNSVIDFKMPNIQ</sequence>
<evidence type="ECO:0000256" key="7">
    <source>
        <dbReference type="SAM" id="SignalP"/>
    </source>
</evidence>
<dbReference type="Gene3D" id="3.90.1720.10">
    <property type="entry name" value="endopeptidase domain like (from Nostoc punctiforme)"/>
    <property type="match status" value="1"/>
</dbReference>
<dbReference type="SUPFAM" id="SSF54001">
    <property type="entry name" value="Cysteine proteinases"/>
    <property type="match status" value="1"/>
</dbReference>
<proteinExistence type="inferred from homology"/>
<keyword evidence="4" id="KW-0378">Hydrolase</keyword>
<evidence type="ECO:0000256" key="5">
    <source>
        <dbReference type="ARBA" id="ARBA00022807"/>
    </source>
</evidence>
<evidence type="ECO:0000256" key="3">
    <source>
        <dbReference type="ARBA" id="ARBA00022729"/>
    </source>
</evidence>
<dbReference type="Proteomes" id="UP001210231">
    <property type="component" value="Unassembled WGS sequence"/>
</dbReference>
<keyword evidence="5" id="KW-0788">Thiol protease</keyword>
<evidence type="ECO:0000259" key="8">
    <source>
        <dbReference type="PROSITE" id="PS51935"/>
    </source>
</evidence>
<reference evidence="9 10" key="1">
    <citation type="submission" date="2022-12" db="EMBL/GenBank/DDBJ databases">
        <title>Chitinophagaceae gen. sp. nov., a new member of the family Chitinophagaceae, isolated from soil in a chemical factory.</title>
        <authorList>
            <person name="Ke Z."/>
        </authorList>
    </citation>
    <scope>NUCLEOTIDE SEQUENCE [LARGE SCALE GENOMIC DNA]</scope>
    <source>
        <strain evidence="9 10">LY-5</strain>
    </source>
</reference>
<dbReference type="EMBL" id="JAQGEF010000012">
    <property type="protein sequence ID" value="MDA3615375.1"/>
    <property type="molecule type" value="Genomic_DNA"/>
</dbReference>
<protein>
    <submittedName>
        <fullName evidence="9">C40 family peptidase</fullName>
    </submittedName>
</protein>
<dbReference type="RefSeq" id="WP_407031701.1">
    <property type="nucleotide sequence ID" value="NZ_JAQGEF010000012.1"/>
</dbReference>
<evidence type="ECO:0000256" key="1">
    <source>
        <dbReference type="ARBA" id="ARBA00007074"/>
    </source>
</evidence>
<dbReference type="InterPro" id="IPR038765">
    <property type="entry name" value="Papain-like_cys_pep_sf"/>
</dbReference>
<keyword evidence="2" id="KW-0645">Protease</keyword>
<dbReference type="InterPro" id="IPR000064">
    <property type="entry name" value="NLP_P60_dom"/>
</dbReference>
<dbReference type="PROSITE" id="PS51935">
    <property type="entry name" value="NLPC_P60"/>
    <property type="match status" value="1"/>
</dbReference>
<gene>
    <name evidence="9" type="ORF">O3P16_11190</name>
</gene>
<organism evidence="9 10">
    <name type="scientific">Polluticaenibacter yanchengensis</name>
    <dbReference type="NCBI Taxonomy" id="3014562"/>
    <lineage>
        <taxon>Bacteria</taxon>
        <taxon>Pseudomonadati</taxon>
        <taxon>Bacteroidota</taxon>
        <taxon>Chitinophagia</taxon>
        <taxon>Chitinophagales</taxon>
        <taxon>Chitinophagaceae</taxon>
        <taxon>Polluticaenibacter</taxon>
    </lineage>
</organism>
<dbReference type="Pfam" id="PF00877">
    <property type="entry name" value="NLPC_P60"/>
    <property type="match status" value="1"/>
</dbReference>
<name>A0ABT4UKT1_9BACT</name>
<feature type="region of interest" description="Disordered" evidence="6">
    <location>
        <begin position="20"/>
        <end position="81"/>
    </location>
</feature>
<evidence type="ECO:0000313" key="9">
    <source>
        <dbReference type="EMBL" id="MDA3615375.1"/>
    </source>
</evidence>
<evidence type="ECO:0000256" key="4">
    <source>
        <dbReference type="ARBA" id="ARBA00022801"/>
    </source>
</evidence>
<evidence type="ECO:0000313" key="10">
    <source>
        <dbReference type="Proteomes" id="UP001210231"/>
    </source>
</evidence>
<keyword evidence="3 7" id="KW-0732">Signal</keyword>
<comment type="caution">
    <text evidence="9">The sequence shown here is derived from an EMBL/GenBank/DDBJ whole genome shotgun (WGS) entry which is preliminary data.</text>
</comment>
<keyword evidence="10" id="KW-1185">Reference proteome</keyword>
<comment type="similarity">
    <text evidence="1">Belongs to the peptidase C40 family.</text>
</comment>
<feature type="signal peptide" evidence="7">
    <location>
        <begin position="1"/>
        <end position="19"/>
    </location>
</feature>
<accession>A0ABT4UKT1</accession>
<evidence type="ECO:0000256" key="6">
    <source>
        <dbReference type="SAM" id="MobiDB-lite"/>
    </source>
</evidence>
<evidence type="ECO:0000256" key="2">
    <source>
        <dbReference type="ARBA" id="ARBA00022670"/>
    </source>
</evidence>
<feature type="domain" description="NlpC/P60" evidence="8">
    <location>
        <begin position="160"/>
        <end position="281"/>
    </location>
</feature>
<feature type="compositionally biased region" description="Polar residues" evidence="6">
    <location>
        <begin position="66"/>
        <end position="81"/>
    </location>
</feature>
<feature type="chain" id="PRO_5047255499" evidence="7">
    <location>
        <begin position="20"/>
        <end position="300"/>
    </location>
</feature>
<dbReference type="PANTHER" id="PTHR47360:SF1">
    <property type="entry name" value="ENDOPEPTIDASE NLPC-RELATED"/>
    <property type="match status" value="1"/>
</dbReference>
<feature type="compositionally biased region" description="Low complexity" evidence="6">
    <location>
        <begin position="28"/>
        <end position="45"/>
    </location>
</feature>